<evidence type="ECO:0000313" key="2">
    <source>
        <dbReference type="RefSeq" id="XP_075086129.1"/>
    </source>
</evidence>
<protein>
    <submittedName>
        <fullName evidence="2">F-box protein CPR1-like</fullName>
    </submittedName>
</protein>
<accession>A0AC58SMD3</accession>
<evidence type="ECO:0000313" key="1">
    <source>
        <dbReference type="Proteomes" id="UP000790787"/>
    </source>
</evidence>
<name>A0AC58SMD3_TOBAC</name>
<gene>
    <name evidence="2" type="primary">LOC142168861</name>
</gene>
<proteinExistence type="predicted"/>
<organism evidence="1 2">
    <name type="scientific">Nicotiana tabacum</name>
    <name type="common">Common tobacco</name>
    <dbReference type="NCBI Taxonomy" id="4097"/>
    <lineage>
        <taxon>Eukaryota</taxon>
        <taxon>Viridiplantae</taxon>
        <taxon>Streptophyta</taxon>
        <taxon>Embryophyta</taxon>
        <taxon>Tracheophyta</taxon>
        <taxon>Spermatophyta</taxon>
        <taxon>Magnoliopsida</taxon>
        <taxon>eudicotyledons</taxon>
        <taxon>Gunneridae</taxon>
        <taxon>Pentapetalae</taxon>
        <taxon>asterids</taxon>
        <taxon>lamiids</taxon>
        <taxon>Solanales</taxon>
        <taxon>Solanaceae</taxon>
        <taxon>Nicotianoideae</taxon>
        <taxon>Nicotianeae</taxon>
        <taxon>Nicotiana</taxon>
    </lineage>
</organism>
<keyword evidence="1" id="KW-1185">Reference proteome</keyword>
<reference evidence="2" key="2">
    <citation type="submission" date="2025-08" db="UniProtKB">
        <authorList>
            <consortium name="RefSeq"/>
        </authorList>
    </citation>
    <scope>IDENTIFICATION</scope>
    <source>
        <tissue evidence="2">Leaf</tissue>
    </source>
</reference>
<sequence length="272" mass="31872">MANMDDIKSMFERMTVKVEKFSVRQTQLENQHERAFAELKESIDDVKMYDRGKGIEYMDGGGIDHLLNRRFVNPCNRLFLLAFPNYQIVLWNSAIKESRTIPRPIPIQRELHFHTLYRLGYVSSLDDYKIVRVGPPADIEIFSTKSNSWKLIGKFPSNYYFDEDMVVVDGIVYMISHILTEIKGFILCLCLKDESFQTIKYPNAVDDITIDDPRVWCMKKNGASRTWIKMLGIIVPDIKNIDRFWIQPVGFMKDGDILFLREYIAHDFVVYD</sequence>
<reference evidence="1" key="1">
    <citation type="journal article" date="2014" name="Nat. Commun.">
        <title>The tobacco genome sequence and its comparison with those of tomato and potato.</title>
        <authorList>
            <person name="Sierro N."/>
            <person name="Battey J.N."/>
            <person name="Ouadi S."/>
            <person name="Bakaher N."/>
            <person name="Bovet L."/>
            <person name="Willig A."/>
            <person name="Goepfert S."/>
            <person name="Peitsch M.C."/>
            <person name="Ivanov N.V."/>
        </authorList>
    </citation>
    <scope>NUCLEOTIDE SEQUENCE [LARGE SCALE GENOMIC DNA]</scope>
</reference>
<dbReference type="RefSeq" id="XP_075086129.1">
    <property type="nucleotide sequence ID" value="XM_075230028.1"/>
</dbReference>
<dbReference type="Proteomes" id="UP000790787">
    <property type="component" value="Chromosome 14"/>
</dbReference>